<dbReference type="EMBL" id="CP111024">
    <property type="protein sequence ID" value="WAR23052.1"/>
    <property type="molecule type" value="Genomic_DNA"/>
</dbReference>
<evidence type="ECO:0000313" key="2">
    <source>
        <dbReference type="EMBL" id="WAR23052.1"/>
    </source>
</evidence>
<organism evidence="2 3">
    <name type="scientific">Mya arenaria</name>
    <name type="common">Soft-shell clam</name>
    <dbReference type="NCBI Taxonomy" id="6604"/>
    <lineage>
        <taxon>Eukaryota</taxon>
        <taxon>Metazoa</taxon>
        <taxon>Spiralia</taxon>
        <taxon>Lophotrochozoa</taxon>
        <taxon>Mollusca</taxon>
        <taxon>Bivalvia</taxon>
        <taxon>Autobranchia</taxon>
        <taxon>Heteroconchia</taxon>
        <taxon>Euheterodonta</taxon>
        <taxon>Imparidentia</taxon>
        <taxon>Neoheterodontei</taxon>
        <taxon>Myida</taxon>
        <taxon>Myoidea</taxon>
        <taxon>Myidae</taxon>
        <taxon>Mya</taxon>
    </lineage>
</organism>
<evidence type="ECO:0000256" key="1">
    <source>
        <dbReference type="SAM" id="MobiDB-lite"/>
    </source>
</evidence>
<feature type="compositionally biased region" description="Basic and acidic residues" evidence="1">
    <location>
        <begin position="37"/>
        <end position="54"/>
    </location>
</feature>
<name>A0ABY7FPU5_MYAAR</name>
<dbReference type="Proteomes" id="UP001164746">
    <property type="component" value="Chromosome 13"/>
</dbReference>
<feature type="compositionally biased region" description="Low complexity" evidence="1">
    <location>
        <begin position="1"/>
        <end position="35"/>
    </location>
</feature>
<gene>
    <name evidence="2" type="ORF">MAR_036721</name>
</gene>
<evidence type="ECO:0000313" key="3">
    <source>
        <dbReference type="Proteomes" id="UP001164746"/>
    </source>
</evidence>
<accession>A0ABY7FPU5</accession>
<keyword evidence="3" id="KW-1185">Reference proteome</keyword>
<protein>
    <submittedName>
        <fullName evidence="2">IQAK1-like protein</fullName>
    </submittedName>
</protein>
<sequence length="224" mass="24707">MPPKTTKAATGKTPAKGATGKTPAKGAAKPAATKAPVKKEEPKKEEAKPAKRTMEPKEVTLKAIANVVNCIGEVGEEYKASGRCLLIVDHNGNVGTFLKYRDVNMIQATLAVDFQPEPLRKALIGSLKHGKPNILDVSDTDQEKILDVAQGKYEEIYPGCWQDMLDLSISQDENKWGKLYRANDDEEQYKNPYDYRAAEFKFVVLTNVDPPASALHDFFTVIVN</sequence>
<feature type="region of interest" description="Disordered" evidence="1">
    <location>
        <begin position="1"/>
        <end position="54"/>
    </location>
</feature>
<reference evidence="2" key="1">
    <citation type="submission" date="2022-11" db="EMBL/GenBank/DDBJ databases">
        <title>Centuries of genome instability and evolution in soft-shell clam transmissible cancer (bioRxiv).</title>
        <authorList>
            <person name="Hart S.F.M."/>
            <person name="Yonemitsu M.A."/>
            <person name="Giersch R.M."/>
            <person name="Beal B.F."/>
            <person name="Arriagada G."/>
            <person name="Davis B.W."/>
            <person name="Ostrander E.A."/>
            <person name="Goff S.P."/>
            <person name="Metzger M.J."/>
        </authorList>
    </citation>
    <scope>NUCLEOTIDE SEQUENCE</scope>
    <source>
        <strain evidence="2">MELC-2E11</strain>
        <tissue evidence="2">Siphon/mantle</tissue>
    </source>
</reference>
<proteinExistence type="predicted"/>